<organism evidence="1">
    <name type="scientific">marine sediment metagenome</name>
    <dbReference type="NCBI Taxonomy" id="412755"/>
    <lineage>
        <taxon>unclassified sequences</taxon>
        <taxon>metagenomes</taxon>
        <taxon>ecological metagenomes</taxon>
    </lineage>
</organism>
<comment type="caution">
    <text evidence="1">The sequence shown here is derived from an EMBL/GenBank/DDBJ whole genome shotgun (WGS) entry which is preliminary data.</text>
</comment>
<protein>
    <submittedName>
        <fullName evidence="1">Uncharacterized protein</fullName>
    </submittedName>
</protein>
<accession>A0A0F9LLA1</accession>
<dbReference type="EMBL" id="LAZR01010777">
    <property type="protein sequence ID" value="KKM65110.1"/>
    <property type="molecule type" value="Genomic_DNA"/>
</dbReference>
<dbReference type="AlphaFoldDB" id="A0A0F9LLA1"/>
<proteinExistence type="predicted"/>
<gene>
    <name evidence="1" type="ORF">LCGC14_1494630</name>
</gene>
<name>A0A0F9LLA1_9ZZZZ</name>
<reference evidence="1" key="1">
    <citation type="journal article" date="2015" name="Nature">
        <title>Complex archaea that bridge the gap between prokaryotes and eukaryotes.</title>
        <authorList>
            <person name="Spang A."/>
            <person name="Saw J.H."/>
            <person name="Jorgensen S.L."/>
            <person name="Zaremba-Niedzwiedzka K."/>
            <person name="Martijn J."/>
            <person name="Lind A.E."/>
            <person name="van Eijk R."/>
            <person name="Schleper C."/>
            <person name="Guy L."/>
            <person name="Ettema T.J."/>
        </authorList>
    </citation>
    <scope>NUCLEOTIDE SEQUENCE</scope>
</reference>
<sequence length="58" mass="6676">METKMTVREQIWIEAWKAVAGTEVCSYTWGASDWADSCLKGFDEHFPQHKNQDGQKAE</sequence>
<evidence type="ECO:0000313" key="1">
    <source>
        <dbReference type="EMBL" id="KKM65110.1"/>
    </source>
</evidence>